<dbReference type="EMBL" id="JARPUR010000001">
    <property type="protein sequence ID" value="KAK4886943.1"/>
    <property type="molecule type" value="Genomic_DNA"/>
</dbReference>
<dbReference type="GO" id="GO:0000177">
    <property type="term" value="C:cytoplasmic exosome (RNase complex)"/>
    <property type="evidence" value="ECO:0007669"/>
    <property type="project" value="TreeGrafter"/>
</dbReference>
<comment type="subcellular location">
    <subcellularLocation>
        <location evidence="1">Cytoplasm</location>
    </subcellularLocation>
    <subcellularLocation>
        <location evidence="2">Nucleus</location>
        <location evidence="2">Nucleolus</location>
    </subcellularLocation>
</comment>
<keyword evidence="7" id="KW-0694">RNA-binding</keyword>
<name>A0AAN7PI93_9COLE</name>
<dbReference type="GO" id="GO:0034476">
    <property type="term" value="P:U5 snRNA 3'-end processing"/>
    <property type="evidence" value="ECO:0007669"/>
    <property type="project" value="TreeGrafter"/>
</dbReference>
<dbReference type="GO" id="GO:0000467">
    <property type="term" value="P:exonucleolytic trimming to generate mature 3'-end of 5.8S rRNA from tricistronic rRNA transcript (SSU-rRNA, 5.8S rRNA, LSU-rRNA)"/>
    <property type="evidence" value="ECO:0007669"/>
    <property type="project" value="TreeGrafter"/>
</dbReference>
<dbReference type="InterPro" id="IPR050590">
    <property type="entry name" value="Exosome_comp_Rrp42_subfam"/>
</dbReference>
<keyword evidence="8" id="KW-0539">Nucleus</keyword>
<dbReference type="Pfam" id="PF03725">
    <property type="entry name" value="RNase_PH_C"/>
    <property type="match status" value="1"/>
</dbReference>
<evidence type="ECO:0000313" key="12">
    <source>
        <dbReference type="EMBL" id="KAK4886943.1"/>
    </source>
</evidence>
<evidence type="ECO:0000256" key="7">
    <source>
        <dbReference type="ARBA" id="ARBA00022884"/>
    </source>
</evidence>
<evidence type="ECO:0000256" key="3">
    <source>
        <dbReference type="ARBA" id="ARBA00006678"/>
    </source>
</evidence>
<evidence type="ECO:0000259" key="11">
    <source>
        <dbReference type="Pfam" id="PF03725"/>
    </source>
</evidence>
<proteinExistence type="inferred from homology"/>
<dbReference type="GO" id="GO:0071035">
    <property type="term" value="P:nuclear polyadenylation-dependent rRNA catabolic process"/>
    <property type="evidence" value="ECO:0007669"/>
    <property type="project" value="TreeGrafter"/>
</dbReference>
<dbReference type="Proteomes" id="UP001353858">
    <property type="component" value="Unassembled WGS sequence"/>
</dbReference>
<evidence type="ECO:0000256" key="4">
    <source>
        <dbReference type="ARBA" id="ARBA00022490"/>
    </source>
</evidence>
<evidence type="ECO:0000256" key="9">
    <source>
        <dbReference type="ARBA" id="ARBA00030617"/>
    </source>
</evidence>
<dbReference type="InterPro" id="IPR027408">
    <property type="entry name" value="PNPase/RNase_PH_dom_sf"/>
</dbReference>
<dbReference type="PANTHER" id="PTHR11097">
    <property type="entry name" value="EXOSOME COMPLEX EXONUCLEASE RIBOSOMAL RNA PROCESSING PROTEIN"/>
    <property type="match status" value="1"/>
</dbReference>
<dbReference type="InterPro" id="IPR020568">
    <property type="entry name" value="Ribosomal_Su5_D2-typ_SF"/>
</dbReference>
<evidence type="ECO:0000256" key="6">
    <source>
        <dbReference type="ARBA" id="ARBA00022835"/>
    </source>
</evidence>
<dbReference type="InterPro" id="IPR036345">
    <property type="entry name" value="ExoRNase_PH_dom2_sf"/>
</dbReference>
<evidence type="ECO:0000256" key="1">
    <source>
        <dbReference type="ARBA" id="ARBA00004496"/>
    </source>
</evidence>
<evidence type="ECO:0000256" key="2">
    <source>
        <dbReference type="ARBA" id="ARBA00004604"/>
    </source>
</evidence>
<keyword evidence="5" id="KW-0698">rRNA processing</keyword>
<comment type="caution">
    <text evidence="12">The sequence shown here is derived from an EMBL/GenBank/DDBJ whole genome shotgun (WGS) entry which is preliminary data.</text>
</comment>
<evidence type="ECO:0000256" key="8">
    <source>
        <dbReference type="ARBA" id="ARBA00023242"/>
    </source>
</evidence>
<dbReference type="GO" id="GO:0005730">
    <property type="term" value="C:nucleolus"/>
    <property type="evidence" value="ECO:0007669"/>
    <property type="project" value="UniProtKB-SubCell"/>
</dbReference>
<evidence type="ECO:0000259" key="10">
    <source>
        <dbReference type="Pfam" id="PF01138"/>
    </source>
</evidence>
<dbReference type="GO" id="GO:0034475">
    <property type="term" value="P:U4 snRNA 3'-end processing"/>
    <property type="evidence" value="ECO:0007669"/>
    <property type="project" value="TreeGrafter"/>
</dbReference>
<evidence type="ECO:0000256" key="5">
    <source>
        <dbReference type="ARBA" id="ARBA00022552"/>
    </source>
</evidence>
<reference evidence="13" key="1">
    <citation type="submission" date="2023-01" db="EMBL/GenBank/DDBJ databases">
        <title>Key to firefly adult light organ development and bioluminescence: homeobox transcription factors regulate luciferase expression and transportation to peroxisome.</title>
        <authorList>
            <person name="Fu X."/>
        </authorList>
    </citation>
    <scope>NUCLEOTIDE SEQUENCE [LARGE SCALE GENOMIC DNA]</scope>
</reference>
<dbReference type="GO" id="GO:0016075">
    <property type="term" value="P:rRNA catabolic process"/>
    <property type="evidence" value="ECO:0007669"/>
    <property type="project" value="TreeGrafter"/>
</dbReference>
<dbReference type="Gene3D" id="3.30.230.70">
    <property type="entry name" value="GHMP Kinase, N-terminal domain"/>
    <property type="match status" value="1"/>
</dbReference>
<keyword evidence="13" id="KW-1185">Reference proteome</keyword>
<dbReference type="FunFam" id="3.30.230.70:FF:000017">
    <property type="entry name" value="Exosome complex component Rrp42"/>
    <property type="match status" value="1"/>
</dbReference>
<accession>A0AAN7PI93</accession>
<sequence length="273" mass="30181">MAKQFKSLHPIKFYRDYLNQNVRPDGRLLSKFRPVIVNTGSIATADGSALVRIGKTTVICGIKAELAQPKAEKPKEGFLICNVDLPPLCSSKFRPGPPSDLAQVTTRFVADLILNSGCIHLRDLCILKEKLVWCLYADLICLDYDGCLIDACLLALLTALKTVKLPSVDYDVAIDKKVVNEDEKKSILIYNTPVSTTYAIFEDKIITDPTAEEEDLSSGLITIVVKEKELCSVHKPGGSPISEEKLYDCIQETIKRADLLNTLINTAISEQTH</sequence>
<keyword evidence="4" id="KW-0963">Cytoplasm</keyword>
<dbReference type="InterPro" id="IPR001247">
    <property type="entry name" value="ExoRNase_PH_dom1"/>
</dbReference>
<dbReference type="CDD" id="cd11369">
    <property type="entry name" value="RNase_PH_RRP43"/>
    <property type="match status" value="1"/>
</dbReference>
<dbReference type="PANTHER" id="PTHR11097:SF9">
    <property type="entry name" value="EXOSOME COMPLEX COMPONENT RRP43"/>
    <property type="match status" value="1"/>
</dbReference>
<dbReference type="GO" id="GO:0034473">
    <property type="term" value="P:U1 snRNA 3'-end processing"/>
    <property type="evidence" value="ECO:0007669"/>
    <property type="project" value="TreeGrafter"/>
</dbReference>
<organism evidence="12 13">
    <name type="scientific">Aquatica leii</name>
    <dbReference type="NCBI Taxonomy" id="1421715"/>
    <lineage>
        <taxon>Eukaryota</taxon>
        <taxon>Metazoa</taxon>
        <taxon>Ecdysozoa</taxon>
        <taxon>Arthropoda</taxon>
        <taxon>Hexapoda</taxon>
        <taxon>Insecta</taxon>
        <taxon>Pterygota</taxon>
        <taxon>Neoptera</taxon>
        <taxon>Endopterygota</taxon>
        <taxon>Coleoptera</taxon>
        <taxon>Polyphaga</taxon>
        <taxon>Elateriformia</taxon>
        <taxon>Elateroidea</taxon>
        <taxon>Lampyridae</taxon>
        <taxon>Luciolinae</taxon>
        <taxon>Aquatica</taxon>
    </lineage>
</organism>
<gene>
    <name evidence="12" type="ORF">RN001_003214</name>
</gene>
<feature type="domain" description="Exoribonuclease phosphorolytic" evidence="11">
    <location>
        <begin position="192"/>
        <end position="251"/>
    </location>
</feature>
<dbReference type="InterPro" id="IPR015847">
    <property type="entry name" value="ExoRNase_PH_dom2"/>
</dbReference>
<dbReference type="GO" id="GO:0071038">
    <property type="term" value="P:TRAMP-dependent tRNA surveillance pathway"/>
    <property type="evidence" value="ECO:0007669"/>
    <property type="project" value="TreeGrafter"/>
</dbReference>
<keyword evidence="6" id="KW-0271">Exosome</keyword>
<protein>
    <recommendedName>
        <fullName evidence="9">Ribosomal RNA-processing protein 43</fullName>
    </recommendedName>
</protein>
<dbReference type="AlphaFoldDB" id="A0AAN7PI93"/>
<comment type="similarity">
    <text evidence="3">Belongs to the RNase PH family.</text>
</comment>
<dbReference type="SUPFAM" id="SSF54211">
    <property type="entry name" value="Ribosomal protein S5 domain 2-like"/>
    <property type="match status" value="1"/>
</dbReference>
<dbReference type="GO" id="GO:0035925">
    <property type="term" value="F:mRNA 3'-UTR AU-rich region binding"/>
    <property type="evidence" value="ECO:0007669"/>
    <property type="project" value="TreeGrafter"/>
</dbReference>
<dbReference type="SUPFAM" id="SSF55666">
    <property type="entry name" value="Ribonuclease PH domain 2-like"/>
    <property type="match status" value="1"/>
</dbReference>
<dbReference type="InterPro" id="IPR033196">
    <property type="entry name" value="Rrp43"/>
</dbReference>
<dbReference type="GO" id="GO:0071028">
    <property type="term" value="P:nuclear mRNA surveillance"/>
    <property type="evidence" value="ECO:0007669"/>
    <property type="project" value="TreeGrafter"/>
</dbReference>
<evidence type="ECO:0000313" key="13">
    <source>
        <dbReference type="Proteomes" id="UP001353858"/>
    </source>
</evidence>
<dbReference type="GO" id="GO:0000176">
    <property type="term" value="C:nuclear exosome (RNase complex)"/>
    <property type="evidence" value="ECO:0007669"/>
    <property type="project" value="TreeGrafter"/>
</dbReference>
<feature type="domain" description="Exoribonuclease phosphorolytic" evidence="10">
    <location>
        <begin position="32"/>
        <end position="166"/>
    </location>
</feature>
<dbReference type="Pfam" id="PF01138">
    <property type="entry name" value="RNase_PH"/>
    <property type="match status" value="1"/>
</dbReference>